<dbReference type="PROSITE" id="PS50109">
    <property type="entry name" value="HIS_KIN"/>
    <property type="match status" value="1"/>
</dbReference>
<comment type="caution">
    <text evidence="17">The sequence shown here is derived from an EMBL/GenBank/DDBJ whole genome shotgun (WGS) entry which is preliminary data.</text>
</comment>
<dbReference type="EMBL" id="NPIA01000003">
    <property type="protein sequence ID" value="OZM57409.1"/>
    <property type="molecule type" value="Genomic_DNA"/>
</dbReference>
<dbReference type="RefSeq" id="WP_094924046.1">
    <property type="nucleotide sequence ID" value="NZ_NPIA01000003.1"/>
</dbReference>
<dbReference type="PROSITE" id="PS50112">
    <property type="entry name" value="PAS"/>
    <property type="match status" value="1"/>
</dbReference>
<keyword evidence="18" id="KW-1185">Reference proteome</keyword>
<reference evidence="17 18" key="2">
    <citation type="submission" date="2017-09" db="EMBL/GenBank/DDBJ databases">
        <title>Bacillus patelloidae sp. nov., isolated from the intestinal tract of a marine limpet.</title>
        <authorList>
            <person name="Liu R."/>
            <person name="Dong C."/>
            <person name="Shao Z."/>
        </authorList>
    </citation>
    <scope>NUCLEOTIDE SEQUENCE [LARGE SCALE GENOMIC DNA]</scope>
    <source>
        <strain evidence="17 18">SA5d-4</strain>
    </source>
</reference>
<sequence length="715" mass="81556">MFFRTLYSKLLFIILFISICSLGVLGFISYDDQKEILANQIDRNLHFASESVSGEINEFIYERLADIDLLRRNTVITNFHGNSEEVKKEFYSFIESHDKYFYGSILLNKKGIVIADMGDGMLGANLSTRSWVDKANENGIYFSDIYLSPVINRPLVVLAARVEKSDGVHLGTVSTSIDLDAFWDLIDRFSKQSSNANSHDLAFLMNGKGEIIAHPERSYIFNVNFFNYYGVEKEKLKDALQNKEILLSEDESYSFSVSKIQHVNGFNNDWYVVISSPTNKMYEPLRQLLVKYLFIFIIVLLTSIILSIWLTKYLTKPIYELVERVSIFGEGKTPQNKINNTYKEVIQLNASFDLMMEQIINREHEYRKAATILETTNYGVISISSTNKKITTFNSYCEDLFSISKDQVVGKSIENIKSINIEIFRFISVIDFDSFNSNEIKHKKIEFSLDLDSKLYTFSGTISSIPFSKEDLSNNDLLVMFTDITEQKILEKEIFHSEKLNAIGQMAAGIAHEIRNPLTTIKGFLELENDNNSSAGVYKPLLINEIERINSILNSMLSISKPKVSNKVVKTNINQLLDETILLFVNVLKNKDITVIKKFSKIPEFYVNDDYLRQVFFNMFQNANEAMESGGSLTIKTSFEDDQFCISISDTGIGMEQHVVNQLATPFFTTKEQGNGLGLMISYRIIQDLGGEIKVQSEKNKGTTFNIYIPTKADN</sequence>
<dbReference type="SMART" id="SM00387">
    <property type="entry name" value="HATPase_c"/>
    <property type="match status" value="1"/>
</dbReference>
<dbReference type="InterPro" id="IPR033479">
    <property type="entry name" value="dCache_1"/>
</dbReference>
<evidence type="ECO:0000256" key="9">
    <source>
        <dbReference type="ARBA" id="ARBA00022777"/>
    </source>
</evidence>
<evidence type="ECO:0000259" key="15">
    <source>
        <dbReference type="PROSITE" id="PS50109"/>
    </source>
</evidence>
<dbReference type="InterPro" id="IPR036097">
    <property type="entry name" value="HisK_dim/P_sf"/>
</dbReference>
<dbReference type="SUPFAM" id="SSF55874">
    <property type="entry name" value="ATPase domain of HSP90 chaperone/DNA topoisomerase II/histidine kinase"/>
    <property type="match status" value="1"/>
</dbReference>
<evidence type="ECO:0000256" key="13">
    <source>
        <dbReference type="ARBA" id="ARBA00023136"/>
    </source>
</evidence>
<gene>
    <name evidence="17" type="ORF">CIB95_08085</name>
</gene>
<dbReference type="SUPFAM" id="SSF47384">
    <property type="entry name" value="Homodimeric domain of signal transducing histidine kinase"/>
    <property type="match status" value="1"/>
</dbReference>
<evidence type="ECO:0000256" key="10">
    <source>
        <dbReference type="ARBA" id="ARBA00022840"/>
    </source>
</evidence>
<evidence type="ECO:0000256" key="1">
    <source>
        <dbReference type="ARBA" id="ARBA00000085"/>
    </source>
</evidence>
<keyword evidence="4" id="KW-1003">Cell membrane</keyword>
<evidence type="ECO:0000256" key="2">
    <source>
        <dbReference type="ARBA" id="ARBA00004651"/>
    </source>
</evidence>
<evidence type="ECO:0000256" key="4">
    <source>
        <dbReference type="ARBA" id="ARBA00022475"/>
    </source>
</evidence>
<keyword evidence="9" id="KW-0418">Kinase</keyword>
<dbReference type="GO" id="GO:0000155">
    <property type="term" value="F:phosphorelay sensor kinase activity"/>
    <property type="evidence" value="ECO:0007669"/>
    <property type="project" value="InterPro"/>
</dbReference>
<dbReference type="InterPro" id="IPR003594">
    <property type="entry name" value="HATPase_dom"/>
</dbReference>
<reference evidence="18" key="1">
    <citation type="submission" date="2017-08" db="EMBL/GenBank/DDBJ databases">
        <authorList>
            <person name="Huang Z."/>
        </authorList>
    </citation>
    <scope>NUCLEOTIDE SEQUENCE [LARGE SCALE GENOMIC DNA]</scope>
    <source>
        <strain evidence="18">SA5d-4</strain>
    </source>
</reference>
<dbReference type="Gene3D" id="3.30.450.20">
    <property type="entry name" value="PAS domain"/>
    <property type="match status" value="2"/>
</dbReference>
<dbReference type="InterPro" id="IPR003661">
    <property type="entry name" value="HisK_dim/P_dom"/>
</dbReference>
<dbReference type="Gene3D" id="6.10.340.10">
    <property type="match status" value="1"/>
</dbReference>
<dbReference type="Gene3D" id="1.10.287.130">
    <property type="match status" value="1"/>
</dbReference>
<dbReference type="EC" id="2.7.13.3" evidence="3"/>
<evidence type="ECO:0000313" key="17">
    <source>
        <dbReference type="EMBL" id="OZM57409.1"/>
    </source>
</evidence>
<proteinExistence type="predicted"/>
<evidence type="ECO:0000256" key="5">
    <source>
        <dbReference type="ARBA" id="ARBA00022553"/>
    </source>
</evidence>
<dbReference type="Pfam" id="PF00512">
    <property type="entry name" value="HisKA"/>
    <property type="match status" value="1"/>
</dbReference>
<evidence type="ECO:0000256" key="3">
    <source>
        <dbReference type="ARBA" id="ARBA00012438"/>
    </source>
</evidence>
<dbReference type="Pfam" id="PF02518">
    <property type="entry name" value="HATPase_c"/>
    <property type="match status" value="1"/>
</dbReference>
<keyword evidence="6" id="KW-0808">Transferase</keyword>
<dbReference type="Proteomes" id="UP000217083">
    <property type="component" value="Unassembled WGS sequence"/>
</dbReference>
<feature type="transmembrane region" description="Helical" evidence="14">
    <location>
        <begin position="6"/>
        <end position="28"/>
    </location>
</feature>
<keyword evidence="12" id="KW-0902">Two-component regulatory system</keyword>
<dbReference type="PANTHER" id="PTHR43065:SF10">
    <property type="entry name" value="PEROXIDE STRESS-ACTIVATED HISTIDINE KINASE MAK3"/>
    <property type="match status" value="1"/>
</dbReference>
<evidence type="ECO:0000313" key="18">
    <source>
        <dbReference type="Proteomes" id="UP000217083"/>
    </source>
</evidence>
<dbReference type="InterPro" id="IPR004358">
    <property type="entry name" value="Sig_transdc_His_kin-like_C"/>
</dbReference>
<dbReference type="InterPro" id="IPR036890">
    <property type="entry name" value="HATPase_C_sf"/>
</dbReference>
<evidence type="ECO:0000256" key="6">
    <source>
        <dbReference type="ARBA" id="ARBA00022679"/>
    </source>
</evidence>
<evidence type="ECO:0000256" key="8">
    <source>
        <dbReference type="ARBA" id="ARBA00022741"/>
    </source>
</evidence>
<dbReference type="Gene3D" id="3.30.565.10">
    <property type="entry name" value="Histidine kinase-like ATPase, C-terminal domain"/>
    <property type="match status" value="1"/>
</dbReference>
<feature type="domain" description="PAS" evidence="16">
    <location>
        <begin position="365"/>
        <end position="412"/>
    </location>
</feature>
<dbReference type="AlphaFoldDB" id="A0A263BUK7"/>
<feature type="domain" description="Histidine kinase" evidence="15">
    <location>
        <begin position="509"/>
        <end position="713"/>
    </location>
</feature>
<comment type="catalytic activity">
    <reaction evidence="1">
        <text>ATP + protein L-histidine = ADP + protein N-phospho-L-histidine.</text>
        <dbReference type="EC" id="2.7.13.3"/>
    </reaction>
</comment>
<dbReference type="GO" id="GO:0005886">
    <property type="term" value="C:plasma membrane"/>
    <property type="evidence" value="ECO:0007669"/>
    <property type="project" value="UniProtKB-SubCell"/>
</dbReference>
<name>A0A263BUK7_9BACI</name>
<dbReference type="InterPro" id="IPR000014">
    <property type="entry name" value="PAS"/>
</dbReference>
<keyword evidence="13 14" id="KW-0472">Membrane</keyword>
<comment type="subcellular location">
    <subcellularLocation>
        <location evidence="2">Cell membrane</location>
        <topology evidence="2">Multi-pass membrane protein</topology>
    </subcellularLocation>
</comment>
<feature type="transmembrane region" description="Helical" evidence="14">
    <location>
        <begin position="289"/>
        <end position="310"/>
    </location>
</feature>
<evidence type="ECO:0000256" key="11">
    <source>
        <dbReference type="ARBA" id="ARBA00022989"/>
    </source>
</evidence>
<evidence type="ECO:0000259" key="16">
    <source>
        <dbReference type="PROSITE" id="PS50112"/>
    </source>
</evidence>
<dbReference type="GO" id="GO:0005524">
    <property type="term" value="F:ATP binding"/>
    <property type="evidence" value="ECO:0007669"/>
    <property type="project" value="UniProtKB-KW"/>
</dbReference>
<keyword evidence="7 14" id="KW-0812">Transmembrane</keyword>
<dbReference type="PRINTS" id="PR00344">
    <property type="entry name" value="BCTRLSENSOR"/>
</dbReference>
<evidence type="ECO:0000256" key="7">
    <source>
        <dbReference type="ARBA" id="ARBA00022692"/>
    </source>
</evidence>
<protein>
    <recommendedName>
        <fullName evidence="3">histidine kinase</fullName>
        <ecNumber evidence="3">2.7.13.3</ecNumber>
    </recommendedName>
</protein>
<dbReference type="InterPro" id="IPR005467">
    <property type="entry name" value="His_kinase_dom"/>
</dbReference>
<dbReference type="Pfam" id="PF02743">
    <property type="entry name" value="dCache_1"/>
    <property type="match status" value="1"/>
</dbReference>
<evidence type="ECO:0000256" key="12">
    <source>
        <dbReference type="ARBA" id="ARBA00023012"/>
    </source>
</evidence>
<dbReference type="SUPFAM" id="SSF55785">
    <property type="entry name" value="PYP-like sensor domain (PAS domain)"/>
    <property type="match status" value="1"/>
</dbReference>
<dbReference type="PANTHER" id="PTHR43065">
    <property type="entry name" value="SENSOR HISTIDINE KINASE"/>
    <property type="match status" value="1"/>
</dbReference>
<evidence type="ECO:0000256" key="14">
    <source>
        <dbReference type="SAM" id="Phobius"/>
    </source>
</evidence>
<dbReference type="InterPro" id="IPR035965">
    <property type="entry name" value="PAS-like_dom_sf"/>
</dbReference>
<keyword evidence="8" id="KW-0547">Nucleotide-binding</keyword>
<keyword evidence="10" id="KW-0067">ATP-binding</keyword>
<dbReference type="CDD" id="cd00082">
    <property type="entry name" value="HisKA"/>
    <property type="match status" value="1"/>
</dbReference>
<keyword evidence="11 14" id="KW-1133">Transmembrane helix</keyword>
<organism evidence="17 18">
    <name type="scientific">Lottiidibacillus patelloidae</name>
    <dbReference type="NCBI Taxonomy" id="2670334"/>
    <lineage>
        <taxon>Bacteria</taxon>
        <taxon>Bacillati</taxon>
        <taxon>Bacillota</taxon>
        <taxon>Bacilli</taxon>
        <taxon>Bacillales</taxon>
        <taxon>Bacillaceae</taxon>
        <taxon>Lottiidibacillus</taxon>
    </lineage>
</organism>
<accession>A0A263BUK7</accession>
<dbReference type="SMART" id="SM00388">
    <property type="entry name" value="HisKA"/>
    <property type="match status" value="1"/>
</dbReference>
<keyword evidence="5" id="KW-0597">Phosphoprotein</keyword>